<dbReference type="RefSeq" id="WP_212692044.1">
    <property type="nucleotide sequence ID" value="NZ_CP058561.1"/>
</dbReference>
<proteinExistence type="predicted"/>
<evidence type="ECO:0000259" key="1">
    <source>
        <dbReference type="PROSITE" id="PS51186"/>
    </source>
</evidence>
<protein>
    <submittedName>
        <fullName evidence="2">GNAT family N-acetyltransferase</fullName>
    </submittedName>
</protein>
<dbReference type="AlphaFoldDB" id="A0A8J8SAJ1"/>
<dbReference type="Pfam" id="PF00583">
    <property type="entry name" value="Acetyltransf_1"/>
    <property type="match status" value="1"/>
</dbReference>
<dbReference type="PANTHER" id="PTHR43617">
    <property type="entry name" value="L-AMINO ACID N-ACETYLTRANSFERASE"/>
    <property type="match status" value="1"/>
</dbReference>
<sequence>MYNINELIIRNIKTEDKKDISKIYLDGFNNKVKNLLDLPDERKNDFLDEFGILGTHYKEGYFIAEIDGDIIGLMLLRWVGQRKQKKRHNLKFSLLVKKYGLISTIKTMAKLKLMNHNPKKGEIYIDNIAVSEKARGLGVGSILIDKAFDTALSMKGIDKVSLAVIEDNPKAHKLYKRLGFKDVHKITTRLGKWAVGVYQYTEMEKAITD</sequence>
<keyword evidence="3" id="KW-1185">Reference proteome</keyword>
<accession>A0A8J8SAJ1</accession>
<dbReference type="SUPFAM" id="SSF55729">
    <property type="entry name" value="Acyl-CoA N-acyltransferases (Nat)"/>
    <property type="match status" value="1"/>
</dbReference>
<dbReference type="PROSITE" id="PS51186">
    <property type="entry name" value="GNAT"/>
    <property type="match status" value="1"/>
</dbReference>
<name>A0A8J8SAJ1_9FIRM</name>
<dbReference type="Gene3D" id="3.40.630.30">
    <property type="match status" value="1"/>
</dbReference>
<evidence type="ECO:0000313" key="3">
    <source>
        <dbReference type="Proteomes" id="UP000677305"/>
    </source>
</evidence>
<dbReference type="EMBL" id="CP058561">
    <property type="protein sequence ID" value="QUH27727.1"/>
    <property type="molecule type" value="Genomic_DNA"/>
</dbReference>
<reference evidence="2 3" key="1">
    <citation type="submission" date="2020-07" db="EMBL/GenBank/DDBJ databases">
        <title>Vallitalea guaymasensis genome.</title>
        <authorList>
            <person name="Postec A."/>
        </authorList>
    </citation>
    <scope>NUCLEOTIDE SEQUENCE [LARGE SCALE GENOMIC DNA]</scope>
    <source>
        <strain evidence="2 3">Ra1766G1</strain>
    </source>
</reference>
<organism evidence="2 3">
    <name type="scientific">Vallitalea guaymasensis</name>
    <dbReference type="NCBI Taxonomy" id="1185412"/>
    <lineage>
        <taxon>Bacteria</taxon>
        <taxon>Bacillati</taxon>
        <taxon>Bacillota</taxon>
        <taxon>Clostridia</taxon>
        <taxon>Lachnospirales</taxon>
        <taxon>Vallitaleaceae</taxon>
        <taxon>Vallitalea</taxon>
    </lineage>
</organism>
<dbReference type="GO" id="GO:0016747">
    <property type="term" value="F:acyltransferase activity, transferring groups other than amino-acyl groups"/>
    <property type="evidence" value="ECO:0007669"/>
    <property type="project" value="InterPro"/>
</dbReference>
<dbReference type="CDD" id="cd04301">
    <property type="entry name" value="NAT_SF"/>
    <property type="match status" value="1"/>
</dbReference>
<dbReference type="PANTHER" id="PTHR43617:SF34">
    <property type="entry name" value="PUTATIVE-RELATED"/>
    <property type="match status" value="1"/>
</dbReference>
<feature type="domain" description="N-acetyltransferase" evidence="1">
    <location>
        <begin position="7"/>
        <end position="208"/>
    </location>
</feature>
<dbReference type="InterPro" id="IPR050276">
    <property type="entry name" value="MshD_Acetyltransferase"/>
</dbReference>
<evidence type="ECO:0000313" key="2">
    <source>
        <dbReference type="EMBL" id="QUH27727.1"/>
    </source>
</evidence>
<dbReference type="Proteomes" id="UP000677305">
    <property type="component" value="Chromosome"/>
</dbReference>
<gene>
    <name evidence="2" type="ORF">HYG85_01860</name>
</gene>
<dbReference type="InterPro" id="IPR016181">
    <property type="entry name" value="Acyl_CoA_acyltransferase"/>
</dbReference>
<dbReference type="InterPro" id="IPR000182">
    <property type="entry name" value="GNAT_dom"/>
</dbReference>
<dbReference type="KEGG" id="vgu:HYG85_01860"/>